<keyword evidence="1" id="KW-0547">Nucleotide-binding</keyword>
<dbReference type="PROSITE" id="PS51419">
    <property type="entry name" value="RAB"/>
    <property type="match status" value="1"/>
</dbReference>
<dbReference type="InterPro" id="IPR005225">
    <property type="entry name" value="Small_GTP-bd"/>
</dbReference>
<reference evidence="2 4" key="1">
    <citation type="submission" date="2024-04" db="EMBL/GenBank/DDBJ databases">
        <title>Tritrichomonas musculus Genome.</title>
        <authorList>
            <person name="Alves-Ferreira E."/>
            <person name="Grigg M."/>
            <person name="Lorenzi H."/>
            <person name="Galac M."/>
        </authorList>
    </citation>
    <scope>NUCLEOTIDE SEQUENCE [LARGE SCALE GENOMIC DNA]</scope>
    <source>
        <strain evidence="2 4">EAF2021</strain>
    </source>
</reference>
<proteinExistence type="predicted"/>
<organism evidence="2 4">
    <name type="scientific">Tritrichomonas musculus</name>
    <dbReference type="NCBI Taxonomy" id="1915356"/>
    <lineage>
        <taxon>Eukaryota</taxon>
        <taxon>Metamonada</taxon>
        <taxon>Parabasalia</taxon>
        <taxon>Tritrichomonadida</taxon>
        <taxon>Tritrichomonadidae</taxon>
        <taxon>Tritrichomonas</taxon>
    </lineage>
</organism>
<dbReference type="CDD" id="cd00154">
    <property type="entry name" value="Rab"/>
    <property type="match status" value="1"/>
</dbReference>
<dbReference type="PRINTS" id="PR00449">
    <property type="entry name" value="RASTRNSFRMNG"/>
</dbReference>
<dbReference type="EMBL" id="JAPFFF010000019">
    <property type="protein sequence ID" value="KAK8858268.1"/>
    <property type="molecule type" value="Genomic_DNA"/>
</dbReference>
<accession>A0ABR2GNF1</accession>
<dbReference type="SUPFAM" id="SSF52540">
    <property type="entry name" value="P-loop containing nucleoside triphosphate hydrolases"/>
    <property type="match status" value="1"/>
</dbReference>
<gene>
    <name evidence="3" type="ORF">M9Y10_013369</name>
    <name evidence="2" type="ORF">M9Y10_017297</name>
</gene>
<dbReference type="SMART" id="SM00174">
    <property type="entry name" value="RHO"/>
    <property type="match status" value="1"/>
</dbReference>
<dbReference type="Proteomes" id="UP001470230">
    <property type="component" value="Unassembled WGS sequence"/>
</dbReference>
<protein>
    <recommendedName>
        <fullName evidence="5">Small GTP-binding protein</fullName>
    </recommendedName>
</protein>
<sequence>MKMNNANESKVILVGDPSVGKTSLIQQYNRRIFEIDSESTVGASFVNQLVKTDKGDVALHIWDTAGQERYRSLIPMYSRNAIAALLVIDITKLDSFQSRDAWVSILRTNCLPQCRIYVAANKIDLEKTNLQVPLTDLREWCKQHEFPMFMTSAKDYQSIDAVFRKISIDIIESQKSVTDKRQQTLEPNEESKSQCC</sequence>
<comment type="caution">
    <text evidence="2">The sequence shown here is derived from an EMBL/GenBank/DDBJ whole genome shotgun (WGS) entry which is preliminary data.</text>
</comment>
<evidence type="ECO:0008006" key="5">
    <source>
        <dbReference type="Google" id="ProtNLM"/>
    </source>
</evidence>
<dbReference type="NCBIfam" id="TIGR00231">
    <property type="entry name" value="small_GTP"/>
    <property type="match status" value="1"/>
</dbReference>
<evidence type="ECO:0000313" key="4">
    <source>
        <dbReference type="Proteomes" id="UP001470230"/>
    </source>
</evidence>
<dbReference type="SMART" id="SM00173">
    <property type="entry name" value="RAS"/>
    <property type="match status" value="1"/>
</dbReference>
<dbReference type="Gene3D" id="3.40.50.300">
    <property type="entry name" value="P-loop containing nucleotide triphosphate hydrolases"/>
    <property type="match status" value="1"/>
</dbReference>
<name>A0ABR2GNF1_9EUKA</name>
<dbReference type="InterPro" id="IPR001806">
    <property type="entry name" value="Small_GTPase"/>
</dbReference>
<evidence type="ECO:0000313" key="3">
    <source>
        <dbReference type="EMBL" id="KAK8858268.1"/>
    </source>
</evidence>
<dbReference type="SMART" id="SM00175">
    <property type="entry name" value="RAB"/>
    <property type="match status" value="1"/>
</dbReference>
<dbReference type="EMBL" id="JAPFFF010000216">
    <property type="protein sequence ID" value="KAK8835186.1"/>
    <property type="molecule type" value="Genomic_DNA"/>
</dbReference>
<evidence type="ECO:0000256" key="1">
    <source>
        <dbReference type="ARBA" id="ARBA00022741"/>
    </source>
</evidence>
<dbReference type="PANTHER" id="PTHR47978">
    <property type="match status" value="1"/>
</dbReference>
<dbReference type="PROSITE" id="PS51421">
    <property type="entry name" value="RAS"/>
    <property type="match status" value="1"/>
</dbReference>
<keyword evidence="4" id="KW-1185">Reference proteome</keyword>
<dbReference type="InterPro" id="IPR027417">
    <property type="entry name" value="P-loop_NTPase"/>
</dbReference>
<dbReference type="Pfam" id="PF00071">
    <property type="entry name" value="Ras"/>
    <property type="match status" value="1"/>
</dbReference>
<evidence type="ECO:0000313" key="2">
    <source>
        <dbReference type="EMBL" id="KAK8835186.1"/>
    </source>
</evidence>